<keyword evidence="6" id="KW-0479">Metal-binding</keyword>
<comment type="caution">
    <text evidence="14">The sequence shown here is derived from an EMBL/GenBank/DDBJ whole genome shotgun (WGS) entry which is preliminary data.</text>
</comment>
<evidence type="ECO:0000256" key="2">
    <source>
        <dbReference type="ARBA" id="ARBA00004141"/>
    </source>
</evidence>
<evidence type="ECO:0000256" key="12">
    <source>
        <dbReference type="SAM" id="Phobius"/>
    </source>
</evidence>
<name>A0A0C1BZQ7_9BACT</name>
<reference evidence="14 15" key="1">
    <citation type="journal article" date="2014" name="Mol. Biol. Evol.">
        <title>Massive expansion of Ubiquitination-related gene families within the Chlamydiae.</title>
        <authorList>
            <person name="Domman D."/>
            <person name="Collingro A."/>
            <person name="Lagkouvardos I."/>
            <person name="Gehre L."/>
            <person name="Weinmaier T."/>
            <person name="Rattei T."/>
            <person name="Subtil A."/>
            <person name="Horn M."/>
        </authorList>
    </citation>
    <scope>NUCLEOTIDE SEQUENCE [LARGE SCALE GENOMIC DNA]</scope>
    <source>
        <strain evidence="14 15">OEW1</strain>
    </source>
</reference>
<evidence type="ECO:0000256" key="10">
    <source>
        <dbReference type="ARBA" id="ARBA00023049"/>
    </source>
</evidence>
<keyword evidence="10" id="KW-0482">Metalloprotease</keyword>
<keyword evidence="5 12" id="KW-0812">Transmembrane</keyword>
<dbReference type="InterPro" id="IPR011990">
    <property type="entry name" value="TPR-like_helical_dom_sf"/>
</dbReference>
<dbReference type="PANTHER" id="PTHR39188">
    <property type="entry name" value="MEMBRANE-ASSOCIATED ZINC METALLOPROTEASE M50B"/>
    <property type="match status" value="1"/>
</dbReference>
<evidence type="ECO:0000256" key="11">
    <source>
        <dbReference type="ARBA" id="ARBA00023136"/>
    </source>
</evidence>
<dbReference type="GO" id="GO:0008237">
    <property type="term" value="F:metallopeptidase activity"/>
    <property type="evidence" value="ECO:0007669"/>
    <property type="project" value="UniProtKB-KW"/>
</dbReference>
<evidence type="ECO:0000256" key="5">
    <source>
        <dbReference type="ARBA" id="ARBA00022692"/>
    </source>
</evidence>
<evidence type="ECO:0000256" key="6">
    <source>
        <dbReference type="ARBA" id="ARBA00022723"/>
    </source>
</evidence>
<gene>
    <name evidence="14" type="primary">spoIVFB</name>
    <name evidence="14" type="ORF">DB43_HD00520</name>
</gene>
<comment type="cofactor">
    <cofactor evidence="1">
        <name>Zn(2+)</name>
        <dbReference type="ChEBI" id="CHEBI:29105"/>
    </cofactor>
</comment>
<keyword evidence="4" id="KW-0645">Protease</keyword>
<keyword evidence="7 14" id="KW-0378">Hydrolase</keyword>
<evidence type="ECO:0000313" key="14">
    <source>
        <dbReference type="EMBL" id="KIA76926.1"/>
    </source>
</evidence>
<dbReference type="SUPFAM" id="SSF48452">
    <property type="entry name" value="TPR-like"/>
    <property type="match status" value="1"/>
</dbReference>
<dbReference type="Gene3D" id="1.25.40.10">
    <property type="entry name" value="Tetratricopeptide repeat domain"/>
    <property type="match status" value="1"/>
</dbReference>
<keyword evidence="11 12" id="KW-0472">Membrane</keyword>
<dbReference type="EMBL" id="JSAM01000099">
    <property type="protein sequence ID" value="KIA76926.1"/>
    <property type="molecule type" value="Genomic_DNA"/>
</dbReference>
<comment type="subcellular location">
    <subcellularLocation>
        <location evidence="2">Membrane</location>
        <topology evidence="2">Multi-pass membrane protein</topology>
    </subcellularLocation>
</comment>
<keyword evidence="9 12" id="KW-1133">Transmembrane helix</keyword>
<feature type="domain" description="Peptidase M50" evidence="13">
    <location>
        <begin position="42"/>
        <end position="115"/>
    </location>
</feature>
<evidence type="ECO:0000256" key="4">
    <source>
        <dbReference type="ARBA" id="ARBA00022670"/>
    </source>
</evidence>
<dbReference type="PATRIC" id="fig|83552.4.peg.1990"/>
<feature type="transmembrane region" description="Helical" evidence="12">
    <location>
        <begin position="165"/>
        <end position="187"/>
    </location>
</feature>
<feature type="transmembrane region" description="Helical" evidence="12">
    <location>
        <begin position="123"/>
        <end position="145"/>
    </location>
</feature>
<accession>A0A0C1BZQ7</accession>
<evidence type="ECO:0000256" key="3">
    <source>
        <dbReference type="ARBA" id="ARBA00007931"/>
    </source>
</evidence>
<feature type="transmembrane region" description="Helical" evidence="12">
    <location>
        <begin position="20"/>
        <end position="50"/>
    </location>
</feature>
<evidence type="ECO:0000256" key="7">
    <source>
        <dbReference type="ARBA" id="ARBA00022801"/>
    </source>
</evidence>
<sequence length="390" mass="43711">MMNLFSPFSKISVHIHPVFWLLAALIGWLSSGTVGGTLVWTVIVFLSVLIHEYGHALTAVAFGQRARIELVALGGVTQRSGTKLNLWKEFIIVMNGPIAGFMLFIIASFLLRFFKGSPDNVGIYALKITAMANFFWTIVNLLPVYPLDGGRLLSIVMEGIFGIRGIKIALFLSMLFSALCSFVFFMFRQVFAGALFLMLTFENYRSWKNSLPLTPQDQDEKIQSLFRKAEQDAALGKFDEAIHEFKEIRKLSQNGILHTTATEHLAAILSQQGKFKEAYDCLKEVKGELSTDGTLLLQQLAYREGELRHAINLGNQLYQNEPGFESALINALCHSLLGEVRPAIGWLNCAIQDGLPFPRRVLEKKEFDVLRNDALFQELLKKADSSQKAL</sequence>
<evidence type="ECO:0000259" key="13">
    <source>
        <dbReference type="Pfam" id="PF02163"/>
    </source>
</evidence>
<dbReference type="GO" id="GO:0006508">
    <property type="term" value="P:proteolysis"/>
    <property type="evidence" value="ECO:0007669"/>
    <property type="project" value="UniProtKB-KW"/>
</dbReference>
<dbReference type="Proteomes" id="UP000031307">
    <property type="component" value="Unassembled WGS sequence"/>
</dbReference>
<comment type="similarity">
    <text evidence="3">Belongs to the peptidase M50B family.</text>
</comment>
<dbReference type="Pfam" id="PF02163">
    <property type="entry name" value="Peptidase_M50"/>
    <property type="match status" value="2"/>
</dbReference>
<dbReference type="GO" id="GO:0016020">
    <property type="term" value="C:membrane"/>
    <property type="evidence" value="ECO:0007669"/>
    <property type="project" value="UniProtKB-SubCell"/>
</dbReference>
<keyword evidence="8" id="KW-0862">Zinc</keyword>
<feature type="transmembrane region" description="Helical" evidence="12">
    <location>
        <begin position="90"/>
        <end position="111"/>
    </location>
</feature>
<dbReference type="EC" id="3.4.24.-" evidence="14"/>
<evidence type="ECO:0000313" key="15">
    <source>
        <dbReference type="Proteomes" id="UP000031307"/>
    </source>
</evidence>
<evidence type="ECO:0000256" key="9">
    <source>
        <dbReference type="ARBA" id="ARBA00022989"/>
    </source>
</evidence>
<dbReference type="AlphaFoldDB" id="A0A0C1BZQ7"/>
<proteinExistence type="inferred from homology"/>
<dbReference type="PANTHER" id="PTHR39188:SF3">
    <property type="entry name" value="STAGE IV SPORULATION PROTEIN FB"/>
    <property type="match status" value="1"/>
</dbReference>
<organism evidence="14 15">
    <name type="scientific">Parachlamydia acanthamoebae</name>
    <dbReference type="NCBI Taxonomy" id="83552"/>
    <lineage>
        <taxon>Bacteria</taxon>
        <taxon>Pseudomonadati</taxon>
        <taxon>Chlamydiota</taxon>
        <taxon>Chlamydiia</taxon>
        <taxon>Parachlamydiales</taxon>
        <taxon>Parachlamydiaceae</taxon>
        <taxon>Parachlamydia</taxon>
    </lineage>
</organism>
<evidence type="ECO:0000256" key="1">
    <source>
        <dbReference type="ARBA" id="ARBA00001947"/>
    </source>
</evidence>
<dbReference type="GO" id="GO:0046872">
    <property type="term" value="F:metal ion binding"/>
    <property type="evidence" value="ECO:0007669"/>
    <property type="project" value="UniProtKB-KW"/>
</dbReference>
<feature type="domain" description="Peptidase M50" evidence="13">
    <location>
        <begin position="124"/>
        <end position="163"/>
    </location>
</feature>
<evidence type="ECO:0000256" key="8">
    <source>
        <dbReference type="ARBA" id="ARBA00022833"/>
    </source>
</evidence>
<protein>
    <submittedName>
        <fullName evidence="14">Stage IV sporulation protein FB</fullName>
        <ecNumber evidence="14">3.4.24.-</ecNumber>
    </submittedName>
</protein>
<dbReference type="InterPro" id="IPR008915">
    <property type="entry name" value="Peptidase_M50"/>
</dbReference>